<dbReference type="PANTHER" id="PTHR33070:SF107">
    <property type="entry name" value="DUF241 DOMAIN-CONTAINING PROTEIN"/>
    <property type="match status" value="1"/>
</dbReference>
<name>A0ABC9B9T3_9POAL</name>
<dbReference type="Proteomes" id="UP001497457">
    <property type="component" value="Chromosome 25rd"/>
</dbReference>
<dbReference type="Pfam" id="PF03087">
    <property type="entry name" value="BPS1"/>
    <property type="match status" value="1"/>
</dbReference>
<dbReference type="PANTHER" id="PTHR33070">
    <property type="entry name" value="OS06G0725500 PROTEIN"/>
    <property type="match status" value="1"/>
</dbReference>
<evidence type="ECO:0000313" key="2">
    <source>
        <dbReference type="Proteomes" id="UP001497457"/>
    </source>
</evidence>
<dbReference type="EMBL" id="OZ075135">
    <property type="protein sequence ID" value="CAL4996420.1"/>
    <property type="molecule type" value="Genomic_DNA"/>
</dbReference>
<dbReference type="AlphaFoldDB" id="A0ABC9B9T3"/>
<sequence length="303" mass="33907">MLRCEQAVAPNAELHRRIRMLGNLELERMGHLITHETEAQKTPLQQLAFCSRLLFYSQEASKLPLITRMACHMRSVSVPSSPRSNEVSVEEQLQSLKATVSSSSATIETMVGGLSKLGSIYDCIDELLTCLPSSQRKAVEEELERSLVLLELCSAVQENFLELKSNVQEMQLALKRGDDAALQTMVQCYTRSAKKAHKLFKKVNKKTASDMEGCRVIKLIAEAREIAVSVLESTLHLLSKQIMMANSSKWSLVSKSFQKKRVVCEGEQLQGLELDIVDLESRVGALFRTLIQNRVSLLNTLTL</sequence>
<organism evidence="1 2">
    <name type="scientific">Urochloa decumbens</name>
    <dbReference type="NCBI Taxonomy" id="240449"/>
    <lineage>
        <taxon>Eukaryota</taxon>
        <taxon>Viridiplantae</taxon>
        <taxon>Streptophyta</taxon>
        <taxon>Embryophyta</taxon>
        <taxon>Tracheophyta</taxon>
        <taxon>Spermatophyta</taxon>
        <taxon>Magnoliopsida</taxon>
        <taxon>Liliopsida</taxon>
        <taxon>Poales</taxon>
        <taxon>Poaceae</taxon>
        <taxon>PACMAD clade</taxon>
        <taxon>Panicoideae</taxon>
        <taxon>Panicodae</taxon>
        <taxon>Paniceae</taxon>
        <taxon>Melinidinae</taxon>
        <taxon>Urochloa</taxon>
    </lineage>
</organism>
<evidence type="ECO:0000313" key="1">
    <source>
        <dbReference type="EMBL" id="CAL4996420.1"/>
    </source>
</evidence>
<dbReference type="InterPro" id="IPR004320">
    <property type="entry name" value="BPS1_pln"/>
</dbReference>
<proteinExistence type="predicted"/>
<reference evidence="1" key="1">
    <citation type="submission" date="2024-10" db="EMBL/GenBank/DDBJ databases">
        <authorList>
            <person name="Ryan C."/>
        </authorList>
    </citation>
    <scope>NUCLEOTIDE SEQUENCE [LARGE SCALE GENOMIC DNA]</scope>
</reference>
<keyword evidence="2" id="KW-1185">Reference proteome</keyword>
<accession>A0ABC9B9T3</accession>
<gene>
    <name evidence="1" type="ORF">URODEC1_LOCUS62894</name>
</gene>
<protein>
    <submittedName>
        <fullName evidence="1">Uncharacterized protein</fullName>
    </submittedName>
</protein>